<proteinExistence type="predicted"/>
<feature type="domain" description="G-protein coupled receptors family 1 profile" evidence="6">
    <location>
        <begin position="14"/>
        <end position="67"/>
    </location>
</feature>
<evidence type="ECO:0000256" key="5">
    <source>
        <dbReference type="SAM" id="Phobius"/>
    </source>
</evidence>
<dbReference type="Proteomes" id="UP001328107">
    <property type="component" value="Unassembled WGS sequence"/>
</dbReference>
<dbReference type="InterPro" id="IPR017452">
    <property type="entry name" value="GPCR_Rhodpsn_7TM"/>
</dbReference>
<evidence type="ECO:0000259" key="6">
    <source>
        <dbReference type="PROSITE" id="PS50262"/>
    </source>
</evidence>
<keyword evidence="3 5" id="KW-1133">Transmembrane helix</keyword>
<evidence type="ECO:0000313" key="7">
    <source>
        <dbReference type="EMBL" id="GMR47846.1"/>
    </source>
</evidence>
<keyword evidence="4 5" id="KW-0472">Membrane</keyword>
<dbReference type="GO" id="GO:0016020">
    <property type="term" value="C:membrane"/>
    <property type="evidence" value="ECO:0007669"/>
    <property type="project" value="UniProtKB-SubCell"/>
</dbReference>
<dbReference type="AlphaFoldDB" id="A0AAN5CNR1"/>
<evidence type="ECO:0000313" key="8">
    <source>
        <dbReference type="Proteomes" id="UP001328107"/>
    </source>
</evidence>
<gene>
    <name evidence="7" type="ORF">PMAYCL1PPCAC_18041</name>
</gene>
<dbReference type="InterPro" id="IPR019424">
    <property type="entry name" value="7TM_GPCR_Srsx"/>
</dbReference>
<feature type="transmembrane region" description="Helical" evidence="5">
    <location>
        <begin position="33"/>
        <end position="51"/>
    </location>
</feature>
<dbReference type="PROSITE" id="PS50262">
    <property type="entry name" value="G_PROTEIN_RECEP_F1_2"/>
    <property type="match status" value="1"/>
</dbReference>
<comment type="caution">
    <text evidence="7">The sequence shown here is derived from an EMBL/GenBank/DDBJ whole genome shotgun (WGS) entry which is preliminary data.</text>
</comment>
<reference evidence="8" key="1">
    <citation type="submission" date="2022-10" db="EMBL/GenBank/DDBJ databases">
        <title>Genome assembly of Pristionchus species.</title>
        <authorList>
            <person name="Yoshida K."/>
            <person name="Sommer R.J."/>
        </authorList>
    </citation>
    <scope>NUCLEOTIDE SEQUENCE [LARGE SCALE GENOMIC DNA]</scope>
    <source>
        <strain evidence="8">RS5460</strain>
    </source>
</reference>
<organism evidence="7 8">
    <name type="scientific">Pristionchus mayeri</name>
    <dbReference type="NCBI Taxonomy" id="1317129"/>
    <lineage>
        <taxon>Eukaryota</taxon>
        <taxon>Metazoa</taxon>
        <taxon>Ecdysozoa</taxon>
        <taxon>Nematoda</taxon>
        <taxon>Chromadorea</taxon>
        <taxon>Rhabditida</taxon>
        <taxon>Rhabditina</taxon>
        <taxon>Diplogasteromorpha</taxon>
        <taxon>Diplogasteroidea</taxon>
        <taxon>Neodiplogasteridae</taxon>
        <taxon>Pristionchus</taxon>
    </lineage>
</organism>
<evidence type="ECO:0000256" key="4">
    <source>
        <dbReference type="ARBA" id="ARBA00023136"/>
    </source>
</evidence>
<name>A0AAN5CNR1_9BILA</name>
<evidence type="ECO:0000256" key="2">
    <source>
        <dbReference type="ARBA" id="ARBA00022692"/>
    </source>
</evidence>
<evidence type="ECO:0000256" key="1">
    <source>
        <dbReference type="ARBA" id="ARBA00004370"/>
    </source>
</evidence>
<accession>A0AAN5CNR1</accession>
<keyword evidence="2 5" id="KW-0812">Transmembrane</keyword>
<keyword evidence="8" id="KW-1185">Reference proteome</keyword>
<feature type="non-terminal residue" evidence="7">
    <location>
        <position position="67"/>
    </location>
</feature>
<dbReference type="Gene3D" id="1.20.1070.10">
    <property type="entry name" value="Rhodopsin 7-helix transmembrane proteins"/>
    <property type="match status" value="1"/>
</dbReference>
<dbReference type="EMBL" id="BTRK01000004">
    <property type="protein sequence ID" value="GMR47846.1"/>
    <property type="molecule type" value="Genomic_DNA"/>
</dbReference>
<evidence type="ECO:0000256" key="3">
    <source>
        <dbReference type="ARBA" id="ARBA00022989"/>
    </source>
</evidence>
<dbReference type="SUPFAM" id="SSF81321">
    <property type="entry name" value="Family A G protein-coupled receptor-like"/>
    <property type="match status" value="1"/>
</dbReference>
<sequence length="67" mass="7434">ILATLLSSLLGFIGNLLIITATAKTKQLQNRCGIMIATLAVADTIICIYLVQLRVLQLFDWYLIPNE</sequence>
<comment type="subcellular location">
    <subcellularLocation>
        <location evidence="1">Membrane</location>
    </subcellularLocation>
</comment>
<dbReference type="Pfam" id="PF10320">
    <property type="entry name" value="7TM_GPCR_Srsx"/>
    <property type="match status" value="1"/>
</dbReference>
<protein>
    <recommendedName>
        <fullName evidence="6">G-protein coupled receptors family 1 profile domain-containing protein</fullName>
    </recommendedName>
</protein>
<feature type="non-terminal residue" evidence="7">
    <location>
        <position position="1"/>
    </location>
</feature>